<dbReference type="Proteomes" id="UP000319424">
    <property type="component" value="Unassembled WGS sequence"/>
</dbReference>
<organism evidence="2 3">
    <name type="scientific">Criibacterium bergeronii</name>
    <dbReference type="NCBI Taxonomy" id="1871336"/>
    <lineage>
        <taxon>Bacteria</taxon>
        <taxon>Bacillati</taxon>
        <taxon>Bacillota</taxon>
        <taxon>Clostridia</taxon>
        <taxon>Peptostreptococcales</taxon>
        <taxon>Filifactoraceae</taxon>
        <taxon>Criibacterium</taxon>
    </lineage>
</organism>
<comment type="caution">
    <text evidence="2">The sequence shown here is derived from an EMBL/GenBank/DDBJ whole genome shotgun (WGS) entry which is preliminary data.</text>
</comment>
<evidence type="ECO:0000313" key="3">
    <source>
        <dbReference type="Proteomes" id="UP000319424"/>
    </source>
</evidence>
<reference evidence="2 3" key="1">
    <citation type="submission" date="2019-07" db="EMBL/GenBank/DDBJ databases">
        <title>Criibacterium bergeronii gen. nov., sp. nov. isolated from human clinical samples.</title>
        <authorList>
            <person name="Maheux A.F."/>
            <person name="Boudreau D.K."/>
            <person name="Berube E."/>
            <person name="Brodeur S."/>
            <person name="Bernard K.A."/>
            <person name="Abed J.Y."/>
            <person name="Ducrey E."/>
            <person name="Guay E.F."/>
            <person name="Raymond F."/>
            <person name="Corbeil J."/>
            <person name="Domingo M.-C."/>
            <person name="Roy P.H."/>
            <person name="Boissinot M."/>
            <person name="Tocheva E.I."/>
            <person name="Omar R.F."/>
        </authorList>
    </citation>
    <scope>NUCLEOTIDE SEQUENCE [LARGE SCALE GENOMIC DNA]</scope>
    <source>
        <strain evidence="2 3">CCRI-24246</strain>
    </source>
</reference>
<keyword evidence="1" id="KW-0812">Transmembrane</keyword>
<evidence type="ECO:0000256" key="1">
    <source>
        <dbReference type="SAM" id="Phobius"/>
    </source>
</evidence>
<keyword evidence="1" id="KW-0472">Membrane</keyword>
<feature type="transmembrane region" description="Helical" evidence="1">
    <location>
        <begin position="6"/>
        <end position="26"/>
    </location>
</feature>
<dbReference type="EMBL" id="VJXW01000004">
    <property type="protein sequence ID" value="TRW27742.1"/>
    <property type="molecule type" value="Genomic_DNA"/>
</dbReference>
<dbReference type="AlphaFoldDB" id="A0A552VB91"/>
<proteinExistence type="predicted"/>
<accession>A0A552VB91</accession>
<gene>
    <name evidence="2" type="ORF">FL857_04010</name>
</gene>
<name>A0A552VB91_9FIRM</name>
<sequence>MSMIPNYIIALISLSFLVYSFVNLVIKKVRFNNPIAYLIGVIVALILVSMSIYGIIFNIPLGQVQSIIEANF</sequence>
<keyword evidence="1" id="KW-1133">Transmembrane helix</keyword>
<feature type="transmembrane region" description="Helical" evidence="1">
    <location>
        <begin position="35"/>
        <end position="56"/>
    </location>
</feature>
<dbReference type="OrthoDB" id="1701606at2"/>
<evidence type="ECO:0000313" key="2">
    <source>
        <dbReference type="EMBL" id="TRW27742.1"/>
    </source>
</evidence>
<protein>
    <submittedName>
        <fullName evidence="2">Uncharacterized protein</fullName>
    </submittedName>
</protein>